<keyword evidence="3" id="KW-1185">Reference proteome</keyword>
<sequence>MVTSVKAMTPTARITFPIANQNSDSGVVCYKSIPSDKRRDAGKHTSIPPDSKHVQKPSQCLSKILLGLLKESRHSRICGQYKEYHRHDRYFVCPKLEHEIKRNDFERDQSRL</sequence>
<reference evidence="2" key="2">
    <citation type="submission" date="2021-10" db="EMBL/GenBank/DDBJ databases">
        <title>Phylogenomics reveals ancestral predisposition of the termite-cultivated fungus Termitomyces towards a domesticated lifestyle.</title>
        <authorList>
            <person name="Auxier B."/>
            <person name="Grum-Grzhimaylo A."/>
            <person name="Cardenas M.E."/>
            <person name="Lodge J.D."/>
            <person name="Laessoe T."/>
            <person name="Pedersen O."/>
            <person name="Smith M.E."/>
            <person name="Kuyper T.W."/>
            <person name="Franco-Molano E.A."/>
            <person name="Baroni T.J."/>
            <person name="Aanen D.K."/>
        </authorList>
    </citation>
    <scope>NUCLEOTIDE SEQUENCE</scope>
    <source>
        <strain evidence="2">AP01</strain>
        <tissue evidence="2">Mycelium</tissue>
    </source>
</reference>
<dbReference type="AlphaFoldDB" id="A0A9P7KE68"/>
<proteinExistence type="predicted"/>
<dbReference type="Proteomes" id="UP000775547">
    <property type="component" value="Unassembled WGS sequence"/>
</dbReference>
<evidence type="ECO:0000313" key="2">
    <source>
        <dbReference type="EMBL" id="KAG5645585.1"/>
    </source>
</evidence>
<gene>
    <name evidence="2" type="ORF">DXG03_005723</name>
</gene>
<evidence type="ECO:0000313" key="3">
    <source>
        <dbReference type="Proteomes" id="UP000775547"/>
    </source>
</evidence>
<organism evidence="2 3">
    <name type="scientific">Asterophora parasitica</name>
    <dbReference type="NCBI Taxonomy" id="117018"/>
    <lineage>
        <taxon>Eukaryota</taxon>
        <taxon>Fungi</taxon>
        <taxon>Dikarya</taxon>
        <taxon>Basidiomycota</taxon>
        <taxon>Agaricomycotina</taxon>
        <taxon>Agaricomycetes</taxon>
        <taxon>Agaricomycetidae</taxon>
        <taxon>Agaricales</taxon>
        <taxon>Tricholomatineae</taxon>
        <taxon>Lyophyllaceae</taxon>
        <taxon>Asterophora</taxon>
    </lineage>
</organism>
<name>A0A9P7KE68_9AGAR</name>
<accession>A0A9P7KE68</accession>
<evidence type="ECO:0000256" key="1">
    <source>
        <dbReference type="SAM" id="MobiDB-lite"/>
    </source>
</evidence>
<reference evidence="2" key="1">
    <citation type="submission" date="2020-07" db="EMBL/GenBank/DDBJ databases">
        <authorList>
            <person name="Nieuwenhuis M."/>
            <person name="Van De Peppel L.J.J."/>
        </authorList>
    </citation>
    <scope>NUCLEOTIDE SEQUENCE</scope>
    <source>
        <strain evidence="2">AP01</strain>
        <tissue evidence="2">Mycelium</tissue>
    </source>
</reference>
<feature type="region of interest" description="Disordered" evidence="1">
    <location>
        <begin position="33"/>
        <end position="55"/>
    </location>
</feature>
<dbReference type="EMBL" id="JABCKV010000036">
    <property type="protein sequence ID" value="KAG5645585.1"/>
    <property type="molecule type" value="Genomic_DNA"/>
</dbReference>
<protein>
    <submittedName>
        <fullName evidence="2">Uncharacterized protein</fullName>
    </submittedName>
</protein>
<comment type="caution">
    <text evidence="2">The sequence shown here is derived from an EMBL/GenBank/DDBJ whole genome shotgun (WGS) entry which is preliminary data.</text>
</comment>
<feature type="compositionally biased region" description="Basic and acidic residues" evidence="1">
    <location>
        <begin position="34"/>
        <end position="43"/>
    </location>
</feature>